<dbReference type="EMBL" id="BFAA01006109">
    <property type="protein sequence ID" value="GCB59767.1"/>
    <property type="molecule type" value="Genomic_DNA"/>
</dbReference>
<evidence type="ECO:0000256" key="9">
    <source>
        <dbReference type="PROSITE-ProRule" id="PRU00446"/>
    </source>
</evidence>
<keyword evidence="14" id="KW-1185">Reference proteome</keyword>
<evidence type="ECO:0000256" key="6">
    <source>
        <dbReference type="ARBA" id="ARBA00023054"/>
    </source>
</evidence>
<accession>A0A401NFM0</accession>
<feature type="signal peptide" evidence="11">
    <location>
        <begin position="1"/>
        <end position="21"/>
    </location>
</feature>
<dbReference type="InterPro" id="IPR050605">
    <property type="entry name" value="Olfactomedin-like_domain"/>
</dbReference>
<evidence type="ECO:0000256" key="11">
    <source>
        <dbReference type="SAM" id="SignalP"/>
    </source>
</evidence>
<keyword evidence="3" id="KW-0217">Developmental protein</keyword>
<keyword evidence="8" id="KW-0325">Glycoprotein</keyword>
<proteinExistence type="inferred from homology"/>
<comment type="caution">
    <text evidence="13">The sequence shown here is derived from an EMBL/GenBank/DDBJ whole genome shotgun (WGS) entry which is preliminary data.</text>
</comment>
<evidence type="ECO:0000256" key="3">
    <source>
        <dbReference type="ARBA" id="ARBA00022473"/>
    </source>
</evidence>
<evidence type="ECO:0000256" key="4">
    <source>
        <dbReference type="ARBA" id="ARBA00022525"/>
    </source>
</evidence>
<evidence type="ECO:0000256" key="8">
    <source>
        <dbReference type="ARBA" id="ARBA00023180"/>
    </source>
</evidence>
<keyword evidence="7 9" id="KW-1015">Disulfide bond</keyword>
<comment type="subcellular location">
    <subcellularLocation>
        <location evidence="1">Secreted</location>
    </subcellularLocation>
</comment>
<dbReference type="GO" id="GO:0005615">
    <property type="term" value="C:extracellular space"/>
    <property type="evidence" value="ECO:0007669"/>
    <property type="project" value="TreeGrafter"/>
</dbReference>
<dbReference type="PROSITE" id="PS51132">
    <property type="entry name" value="OLF"/>
    <property type="match status" value="1"/>
</dbReference>
<gene>
    <name evidence="13" type="ORF">scyTo_0012583</name>
</gene>
<evidence type="ECO:0000259" key="12">
    <source>
        <dbReference type="PROSITE" id="PS51132"/>
    </source>
</evidence>
<evidence type="ECO:0000256" key="10">
    <source>
        <dbReference type="SAM" id="Coils"/>
    </source>
</evidence>
<keyword evidence="5 11" id="KW-0732">Signal</keyword>
<dbReference type="PANTHER" id="PTHR23192">
    <property type="entry name" value="OLFACTOMEDIN-RELATED"/>
    <property type="match status" value="1"/>
</dbReference>
<dbReference type="STRING" id="75743.A0A401NFM0"/>
<feature type="domain" description="Olfactomedin-like" evidence="12">
    <location>
        <begin position="133"/>
        <end position="389"/>
    </location>
</feature>
<evidence type="ECO:0000313" key="13">
    <source>
        <dbReference type="EMBL" id="GCB59767.1"/>
    </source>
</evidence>
<dbReference type="Pfam" id="PF02191">
    <property type="entry name" value="OLF"/>
    <property type="match status" value="1"/>
</dbReference>
<dbReference type="OMA" id="QQQFMEY"/>
<dbReference type="GO" id="GO:0007165">
    <property type="term" value="P:signal transduction"/>
    <property type="evidence" value="ECO:0007669"/>
    <property type="project" value="TreeGrafter"/>
</dbReference>
<name>A0A401NFM0_SCYTO</name>
<feature type="coiled-coil region" evidence="10">
    <location>
        <begin position="65"/>
        <end position="99"/>
    </location>
</feature>
<evidence type="ECO:0000256" key="2">
    <source>
        <dbReference type="ARBA" id="ARBA00009593"/>
    </source>
</evidence>
<comment type="similarity">
    <text evidence="2">Belongs to the OLFML3 family.</text>
</comment>
<evidence type="ECO:0000256" key="5">
    <source>
        <dbReference type="ARBA" id="ARBA00022729"/>
    </source>
</evidence>
<protein>
    <recommendedName>
        <fullName evidence="12">Olfactomedin-like domain-containing protein</fullName>
    </recommendedName>
</protein>
<dbReference type="SMART" id="SM00284">
    <property type="entry name" value="OLF"/>
    <property type="match status" value="1"/>
</dbReference>
<evidence type="ECO:0000256" key="1">
    <source>
        <dbReference type="ARBA" id="ARBA00004613"/>
    </source>
</evidence>
<evidence type="ECO:0000313" key="14">
    <source>
        <dbReference type="Proteomes" id="UP000288216"/>
    </source>
</evidence>
<keyword evidence="6 10" id="KW-0175">Coiled coil</keyword>
<dbReference type="OrthoDB" id="8626508at2759"/>
<feature type="chain" id="PRO_5019146581" description="Olfactomedin-like domain-containing protein" evidence="11">
    <location>
        <begin position="22"/>
        <end position="393"/>
    </location>
</feature>
<dbReference type="AlphaFoldDB" id="A0A401NFM0"/>
<dbReference type="Proteomes" id="UP000288216">
    <property type="component" value="Unassembled WGS sequence"/>
</dbReference>
<dbReference type="InterPro" id="IPR003112">
    <property type="entry name" value="Olfac-like_dom"/>
</dbReference>
<keyword evidence="4" id="KW-0964">Secreted</keyword>
<reference evidence="13 14" key="1">
    <citation type="journal article" date="2018" name="Nat. Ecol. Evol.">
        <title>Shark genomes provide insights into elasmobranch evolution and the origin of vertebrates.</title>
        <authorList>
            <person name="Hara Y"/>
            <person name="Yamaguchi K"/>
            <person name="Onimaru K"/>
            <person name="Kadota M"/>
            <person name="Koyanagi M"/>
            <person name="Keeley SD"/>
            <person name="Tatsumi K"/>
            <person name="Tanaka K"/>
            <person name="Motone F"/>
            <person name="Kageyama Y"/>
            <person name="Nozu R"/>
            <person name="Adachi N"/>
            <person name="Nishimura O"/>
            <person name="Nakagawa R"/>
            <person name="Tanegashima C"/>
            <person name="Kiyatake I"/>
            <person name="Matsumoto R"/>
            <person name="Murakumo K"/>
            <person name="Nishida K"/>
            <person name="Terakita A"/>
            <person name="Kuratani S"/>
            <person name="Sato K"/>
            <person name="Hyodo S Kuraku.S."/>
        </authorList>
    </citation>
    <scope>NUCLEOTIDE SEQUENCE [LARGE SCALE GENOMIC DNA]</scope>
</reference>
<sequence>MMGTLTQYLAVLSAIVLTVQSQSTFTEYIERRLSAFEDRIAVWYDQTQRYSSEYREFKNQILALVDGLDKEREEQRRSLELATSRIERVEREMDYLETRNPAPACVEVDDKLIGKNADKASKQKKPKQVKLADCREMIASIKAMKIVKKLETTSGLWTKDLMSDSEKVYIFDGVGNDTIYEFARLRDLTDFSGLVKAKKIKLPYPWAGTGHLVYKGFLYYIRNEPEFQLIKFDLKNRTVADSAMFPAEQQIPVYSLSPFNFIDLAADEQGLWAMYATRENEKHICLARLDPKTLDIEQMWDTPCPIENAENAFVICGTLYVVYNSKLRSRSRIQCVYDVNGIVTNELAPLVYFPKRYGTHSSIKYSPRENYLYAWDDGYQIIYRLAMKQKSEL</sequence>
<dbReference type="PANTHER" id="PTHR23192:SF8">
    <property type="entry name" value="OLFACTOMEDIN-LIKE PROTEIN 3"/>
    <property type="match status" value="1"/>
</dbReference>
<feature type="disulfide bond" evidence="9">
    <location>
        <begin position="134"/>
        <end position="316"/>
    </location>
</feature>
<evidence type="ECO:0000256" key="7">
    <source>
        <dbReference type="ARBA" id="ARBA00023157"/>
    </source>
</evidence>
<organism evidence="13 14">
    <name type="scientific">Scyliorhinus torazame</name>
    <name type="common">Cloudy catshark</name>
    <name type="synonym">Catulus torazame</name>
    <dbReference type="NCBI Taxonomy" id="75743"/>
    <lineage>
        <taxon>Eukaryota</taxon>
        <taxon>Metazoa</taxon>
        <taxon>Chordata</taxon>
        <taxon>Craniata</taxon>
        <taxon>Vertebrata</taxon>
        <taxon>Chondrichthyes</taxon>
        <taxon>Elasmobranchii</taxon>
        <taxon>Galeomorphii</taxon>
        <taxon>Galeoidea</taxon>
        <taxon>Carcharhiniformes</taxon>
        <taxon>Scyliorhinidae</taxon>
        <taxon>Scyliorhinus</taxon>
    </lineage>
</organism>